<dbReference type="EMBL" id="CAJVQB010169539">
    <property type="protein sequence ID" value="CAG8857327.1"/>
    <property type="molecule type" value="Genomic_DNA"/>
</dbReference>
<comment type="caution">
    <text evidence="1">The sequence shown here is derived from an EMBL/GenBank/DDBJ whole genome shotgun (WGS) entry which is preliminary data.</text>
</comment>
<feature type="non-terminal residue" evidence="1">
    <location>
        <position position="74"/>
    </location>
</feature>
<accession>A0ABN7XPQ3</accession>
<organism evidence="1 2">
    <name type="scientific">Gigaspora margarita</name>
    <dbReference type="NCBI Taxonomy" id="4874"/>
    <lineage>
        <taxon>Eukaryota</taxon>
        <taxon>Fungi</taxon>
        <taxon>Fungi incertae sedis</taxon>
        <taxon>Mucoromycota</taxon>
        <taxon>Glomeromycotina</taxon>
        <taxon>Glomeromycetes</taxon>
        <taxon>Diversisporales</taxon>
        <taxon>Gigasporaceae</taxon>
        <taxon>Gigaspora</taxon>
    </lineage>
</organism>
<evidence type="ECO:0000313" key="2">
    <source>
        <dbReference type="Proteomes" id="UP000789901"/>
    </source>
</evidence>
<proteinExistence type="predicted"/>
<dbReference type="Proteomes" id="UP000789901">
    <property type="component" value="Unassembled WGS sequence"/>
</dbReference>
<feature type="non-terminal residue" evidence="1">
    <location>
        <position position="1"/>
    </location>
</feature>
<gene>
    <name evidence="1" type="ORF">GMARGA_LOCUS46148</name>
</gene>
<reference evidence="1 2" key="1">
    <citation type="submission" date="2021-06" db="EMBL/GenBank/DDBJ databases">
        <authorList>
            <person name="Kallberg Y."/>
            <person name="Tangrot J."/>
            <person name="Rosling A."/>
        </authorList>
    </citation>
    <scope>NUCLEOTIDE SEQUENCE [LARGE SCALE GENOMIC DNA]</scope>
    <source>
        <strain evidence="1 2">120-4 pot B 10/14</strain>
    </source>
</reference>
<protein>
    <submittedName>
        <fullName evidence="1">894_t:CDS:1</fullName>
    </submittedName>
</protein>
<evidence type="ECO:0000313" key="1">
    <source>
        <dbReference type="EMBL" id="CAG8857327.1"/>
    </source>
</evidence>
<keyword evidence="2" id="KW-1185">Reference proteome</keyword>
<sequence length="74" mass="8856">STKIIEPILSIFYMFKQHSYLNTRPYEPIVHGTFGIDQSEPLDMFIMRKKKDLEQIIKTFFYIRGFGYPDYKGI</sequence>
<name>A0ABN7XPQ3_GIGMA</name>